<comment type="caution">
    <text evidence="3">The sequence shown here is derived from an EMBL/GenBank/DDBJ whole genome shotgun (WGS) entry which is preliminary data.</text>
</comment>
<sequence>MLPRRISHNAENGNCTAWPTPDSNKTSFVTDRRYLSKQTVNDFLSGVYA</sequence>
<reference evidence="3 5" key="2">
    <citation type="submission" date="2010-03" db="EMBL/GenBank/DDBJ databases">
        <authorList>
            <person name="Payne S.H."/>
            <person name="Sutton G.G."/>
        </authorList>
    </citation>
    <scope>NUCLEOTIDE SEQUENCE [LARGE SCALE GENOMIC DNA]</scope>
    <source>
        <strain evidence="3 5">IP275</strain>
    </source>
</reference>
<feature type="compositionally biased region" description="Polar residues" evidence="1">
    <location>
        <begin position="9"/>
        <end position="24"/>
    </location>
</feature>
<proteinExistence type="predicted"/>
<evidence type="ECO:0000313" key="3">
    <source>
        <dbReference type="EMBL" id="EDR32084.1"/>
    </source>
</evidence>
<protein>
    <submittedName>
        <fullName evidence="3">Uncharacterized protein</fullName>
    </submittedName>
</protein>
<reference evidence="3 5" key="1">
    <citation type="submission" date="2008-01" db="EMBL/GenBank/DDBJ databases">
        <title>Yersinia pestis Strain IP275 project at JCVI/TIGR.</title>
        <authorList>
            <person name="Ravel J."/>
            <person name="Eppinger M."/>
            <person name="Fricke W.F."/>
            <person name="Rosovitz M."/>
            <person name="Lindler L.E."/>
            <person name="Bearden S."/>
            <person name="Shriefer M."/>
        </authorList>
    </citation>
    <scope>NUCLEOTIDE SEQUENCE [LARGE SCALE GENOMIC DNA]</scope>
    <source>
        <strain evidence="3 5">IP275</strain>
    </source>
</reference>
<accession>A0AAV3BBN1</accession>
<evidence type="ECO:0000313" key="5">
    <source>
        <dbReference type="Proteomes" id="UP000004430"/>
    </source>
</evidence>
<name>A0AAV3BBN1_YERPE</name>
<dbReference type="AlphaFoldDB" id="A0AAV3BBN1"/>
<evidence type="ECO:0000256" key="1">
    <source>
        <dbReference type="SAM" id="MobiDB-lite"/>
    </source>
</evidence>
<dbReference type="EMBL" id="AAOS02000012">
    <property type="protein sequence ID" value="EDR32527.1"/>
    <property type="molecule type" value="Genomic_DNA"/>
</dbReference>
<evidence type="ECO:0000313" key="2">
    <source>
        <dbReference type="EMBL" id="EDR30323.1"/>
    </source>
</evidence>
<dbReference type="EMBL" id="AAOS02000015">
    <property type="protein sequence ID" value="EDR32084.1"/>
    <property type="molecule type" value="Genomic_DNA"/>
</dbReference>
<feature type="region of interest" description="Disordered" evidence="1">
    <location>
        <begin position="1"/>
        <end position="24"/>
    </location>
</feature>
<dbReference type="Proteomes" id="UP000004430">
    <property type="component" value="Unassembled WGS sequence"/>
</dbReference>
<evidence type="ECO:0000313" key="4">
    <source>
        <dbReference type="EMBL" id="EDR32527.1"/>
    </source>
</evidence>
<gene>
    <name evidence="2" type="ORF">YPIP275_0071</name>
    <name evidence="4" type="ORF">YPIP275_1354</name>
    <name evidence="3" type="ORF">YPIP275_2773</name>
</gene>
<organism evidence="3 5">
    <name type="scientific">Yersinia pestis biovar Orientalis str. IP275</name>
    <dbReference type="NCBI Taxonomy" id="373665"/>
    <lineage>
        <taxon>Bacteria</taxon>
        <taxon>Pseudomonadati</taxon>
        <taxon>Pseudomonadota</taxon>
        <taxon>Gammaproteobacteria</taxon>
        <taxon>Enterobacterales</taxon>
        <taxon>Yersiniaceae</taxon>
        <taxon>Yersinia</taxon>
    </lineage>
</organism>
<dbReference type="EMBL" id="AAOS02000070">
    <property type="protein sequence ID" value="EDR30323.1"/>
    <property type="molecule type" value="Genomic_DNA"/>
</dbReference>